<keyword evidence="6" id="KW-1185">Reference proteome</keyword>
<evidence type="ECO:0000256" key="3">
    <source>
        <dbReference type="ARBA" id="ARBA00022840"/>
    </source>
</evidence>
<protein>
    <submittedName>
        <fullName evidence="5">Phosphate ABC transporter ATP-binding protein</fullName>
    </submittedName>
</protein>
<proteinExistence type="predicted"/>
<dbReference type="InterPro" id="IPR017871">
    <property type="entry name" value="ABC_transporter-like_CS"/>
</dbReference>
<dbReference type="InterPro" id="IPR005670">
    <property type="entry name" value="PstB-like"/>
</dbReference>
<dbReference type="Pfam" id="PF00005">
    <property type="entry name" value="ABC_tran"/>
    <property type="match status" value="1"/>
</dbReference>
<name>A0A833HMR1_9FIRM</name>
<keyword evidence="3 5" id="KW-0067">ATP-binding</keyword>
<dbReference type="CDD" id="cd03260">
    <property type="entry name" value="ABC_PstB_phosphate_transporter"/>
    <property type="match status" value="1"/>
</dbReference>
<evidence type="ECO:0000256" key="2">
    <source>
        <dbReference type="ARBA" id="ARBA00022741"/>
    </source>
</evidence>
<keyword evidence="2" id="KW-0547">Nucleotide-binding</keyword>
<dbReference type="PROSITE" id="PS50893">
    <property type="entry name" value="ABC_TRANSPORTER_2"/>
    <property type="match status" value="1"/>
</dbReference>
<dbReference type="InterPro" id="IPR003439">
    <property type="entry name" value="ABC_transporter-like_ATP-bd"/>
</dbReference>
<feature type="domain" description="ABC transporter" evidence="4">
    <location>
        <begin position="17"/>
        <end position="247"/>
    </location>
</feature>
<dbReference type="Proteomes" id="UP000465601">
    <property type="component" value="Unassembled WGS sequence"/>
</dbReference>
<evidence type="ECO:0000259" key="4">
    <source>
        <dbReference type="PROSITE" id="PS50893"/>
    </source>
</evidence>
<accession>A0A833HMR1</accession>
<dbReference type="GO" id="GO:0035435">
    <property type="term" value="P:phosphate ion transmembrane transport"/>
    <property type="evidence" value="ECO:0007669"/>
    <property type="project" value="InterPro"/>
</dbReference>
<comment type="caution">
    <text evidence="5">The sequence shown here is derived from an EMBL/GenBank/DDBJ whole genome shotgun (WGS) entry which is preliminary data.</text>
</comment>
<evidence type="ECO:0000313" key="5">
    <source>
        <dbReference type="EMBL" id="KAB3528794.1"/>
    </source>
</evidence>
<sequence>MGLTRTLYLMREHWKMINVEDISVARNHQTILKEITLSFKEGEFINIMGPSGSGKSTFLKLLNGLESFNGGVIRYDGRDILEIDPIDLRREVGYVFQVPYLFGEKVRENIEYPIKLGKLELDEDYVTEMLTSLNLKKEILDKKCKDLSGGEQQRISLLRSLMLRPKVLLLDEITSSLDPINTKLVEEFIKDIYKKYHITIILVTHSVEQAKRMGSRTVFFKEGTVFMDSTTEEFFSHQQKDFIKEFIES</sequence>
<dbReference type="SUPFAM" id="SSF52540">
    <property type="entry name" value="P-loop containing nucleoside triphosphate hydrolases"/>
    <property type="match status" value="1"/>
</dbReference>
<dbReference type="PROSITE" id="PS00211">
    <property type="entry name" value="ABC_TRANSPORTER_1"/>
    <property type="match status" value="1"/>
</dbReference>
<dbReference type="SMART" id="SM00382">
    <property type="entry name" value="AAA"/>
    <property type="match status" value="1"/>
</dbReference>
<gene>
    <name evidence="5" type="ORF">F8153_10740</name>
</gene>
<dbReference type="InterPro" id="IPR003593">
    <property type="entry name" value="AAA+_ATPase"/>
</dbReference>
<dbReference type="InterPro" id="IPR027417">
    <property type="entry name" value="P-loop_NTPase"/>
</dbReference>
<dbReference type="GO" id="GO:0005315">
    <property type="term" value="F:phosphate transmembrane transporter activity"/>
    <property type="evidence" value="ECO:0007669"/>
    <property type="project" value="InterPro"/>
</dbReference>
<evidence type="ECO:0000256" key="1">
    <source>
        <dbReference type="ARBA" id="ARBA00022448"/>
    </source>
</evidence>
<dbReference type="PANTHER" id="PTHR43423:SF1">
    <property type="entry name" value="ABC TRANSPORTER I FAMILY MEMBER 17"/>
    <property type="match status" value="1"/>
</dbReference>
<dbReference type="AlphaFoldDB" id="A0A833HMR1"/>
<dbReference type="OrthoDB" id="9785080at2"/>
<dbReference type="GO" id="GO:0005524">
    <property type="term" value="F:ATP binding"/>
    <property type="evidence" value="ECO:0007669"/>
    <property type="project" value="UniProtKB-KW"/>
</dbReference>
<reference evidence="5 6" key="1">
    <citation type="submission" date="2019-10" db="EMBL/GenBank/DDBJ databases">
        <title>Alkaliphilus serpentinus sp. nov. and Alkaliphilus pronyensis sp. nov., two novel anaerobic alkaliphilic species isolated from the serpentinized-hosted hydrothermal field of the Prony Bay (New Caledonia).</title>
        <authorList>
            <person name="Postec A."/>
        </authorList>
    </citation>
    <scope>NUCLEOTIDE SEQUENCE [LARGE SCALE GENOMIC DNA]</scope>
    <source>
        <strain evidence="5 6">LacT</strain>
    </source>
</reference>
<dbReference type="EMBL" id="WBZB01000039">
    <property type="protein sequence ID" value="KAB3528794.1"/>
    <property type="molecule type" value="Genomic_DNA"/>
</dbReference>
<dbReference type="GO" id="GO:0016020">
    <property type="term" value="C:membrane"/>
    <property type="evidence" value="ECO:0007669"/>
    <property type="project" value="InterPro"/>
</dbReference>
<organism evidence="5 6">
    <name type="scientific">Alkaliphilus serpentinus</name>
    <dbReference type="NCBI Taxonomy" id="1482731"/>
    <lineage>
        <taxon>Bacteria</taxon>
        <taxon>Bacillati</taxon>
        <taxon>Bacillota</taxon>
        <taxon>Clostridia</taxon>
        <taxon>Peptostreptococcales</taxon>
        <taxon>Natronincolaceae</taxon>
        <taxon>Alkaliphilus</taxon>
    </lineage>
</organism>
<dbReference type="GO" id="GO:0016887">
    <property type="term" value="F:ATP hydrolysis activity"/>
    <property type="evidence" value="ECO:0007669"/>
    <property type="project" value="InterPro"/>
</dbReference>
<keyword evidence="1" id="KW-0813">Transport</keyword>
<dbReference type="PANTHER" id="PTHR43423">
    <property type="entry name" value="ABC TRANSPORTER I FAMILY MEMBER 17"/>
    <property type="match status" value="1"/>
</dbReference>
<evidence type="ECO:0000313" key="6">
    <source>
        <dbReference type="Proteomes" id="UP000465601"/>
    </source>
</evidence>
<dbReference type="Gene3D" id="3.40.50.300">
    <property type="entry name" value="P-loop containing nucleotide triphosphate hydrolases"/>
    <property type="match status" value="1"/>
</dbReference>